<dbReference type="PANTHER" id="PTHR43377">
    <property type="entry name" value="BILIVERDIN REDUCTASE A"/>
    <property type="match status" value="1"/>
</dbReference>
<dbReference type="EMBL" id="LN899819">
    <property type="protein sequence ID" value="CUV13374.1"/>
    <property type="molecule type" value="Genomic_DNA"/>
</dbReference>
<evidence type="ECO:0000259" key="2">
    <source>
        <dbReference type="Pfam" id="PF01408"/>
    </source>
</evidence>
<dbReference type="InterPro" id="IPR048655">
    <property type="entry name" value="Irp3-like_C"/>
</dbReference>
<dbReference type="InterPro" id="IPR010091">
    <property type="entry name" value="Thiazolinyl_imide_reductase"/>
</dbReference>
<dbReference type="InterPro" id="IPR036291">
    <property type="entry name" value="NAD(P)-bd_dom_sf"/>
</dbReference>
<dbReference type="Pfam" id="PF01408">
    <property type="entry name" value="GFO_IDH_MocA"/>
    <property type="match status" value="1"/>
</dbReference>
<protein>
    <submittedName>
        <fullName evidence="4">Putative siderophore-like synthase protein</fullName>
    </submittedName>
</protein>
<dbReference type="PANTHER" id="PTHR43377:SF1">
    <property type="entry name" value="BILIVERDIN REDUCTASE A"/>
    <property type="match status" value="1"/>
</dbReference>
<evidence type="ECO:0000313" key="4">
    <source>
        <dbReference type="EMBL" id="CUV13374.1"/>
    </source>
</evidence>
<dbReference type="PIRSF" id="PIRSF017494">
    <property type="entry name" value="Thiaz_red"/>
    <property type="match status" value="1"/>
</dbReference>
<feature type="compositionally biased region" description="Basic and acidic residues" evidence="1">
    <location>
        <begin position="383"/>
        <end position="393"/>
    </location>
</feature>
<dbReference type="InterPro" id="IPR051450">
    <property type="entry name" value="Gfo/Idh/MocA_Oxidoreductases"/>
</dbReference>
<name>A0A0S4TTP1_RALSL</name>
<dbReference type="SUPFAM" id="SSF51735">
    <property type="entry name" value="NAD(P)-binding Rossmann-fold domains"/>
    <property type="match status" value="1"/>
</dbReference>
<dbReference type="InterPro" id="IPR000683">
    <property type="entry name" value="Gfo/Idh/MocA-like_OxRdtase_N"/>
</dbReference>
<dbReference type="Gene3D" id="3.40.50.720">
    <property type="entry name" value="NAD(P)-binding Rossmann-like Domain"/>
    <property type="match status" value="1"/>
</dbReference>
<dbReference type="NCBIfam" id="TIGR01761">
    <property type="entry name" value="thiaz-red"/>
    <property type="match status" value="1"/>
</dbReference>
<evidence type="ECO:0000259" key="3">
    <source>
        <dbReference type="Pfam" id="PF21390"/>
    </source>
</evidence>
<feature type="region of interest" description="Disordered" evidence="1">
    <location>
        <begin position="374"/>
        <end position="393"/>
    </location>
</feature>
<dbReference type="AlphaFoldDB" id="A0A0S4TTP1"/>
<organism evidence="4">
    <name type="scientific">Ralstonia solanacearum</name>
    <name type="common">Pseudomonas solanacearum</name>
    <dbReference type="NCBI Taxonomy" id="305"/>
    <lineage>
        <taxon>Bacteria</taxon>
        <taxon>Pseudomonadati</taxon>
        <taxon>Pseudomonadota</taxon>
        <taxon>Betaproteobacteria</taxon>
        <taxon>Burkholderiales</taxon>
        <taxon>Burkholderiaceae</taxon>
        <taxon>Ralstonia</taxon>
        <taxon>Ralstonia solanacearum species complex</taxon>
    </lineage>
</organism>
<dbReference type="GO" id="GO:0000166">
    <property type="term" value="F:nucleotide binding"/>
    <property type="evidence" value="ECO:0007669"/>
    <property type="project" value="InterPro"/>
</dbReference>
<feature type="domain" description="Gfo/Idh/MocA-like oxidoreductase N-terminal" evidence="2">
    <location>
        <begin position="18"/>
        <end position="144"/>
    </location>
</feature>
<reference evidence="4" key="1">
    <citation type="submission" date="2015-10" db="EMBL/GenBank/DDBJ databases">
        <authorList>
            <person name="Gilbert D.G."/>
        </authorList>
    </citation>
    <scope>NUCLEOTIDE SEQUENCE</scope>
    <source>
        <strain evidence="4">Phyl III-seqv23</strain>
    </source>
</reference>
<gene>
    <name evidence="4" type="ORF">RUN39_v1_570077</name>
</gene>
<evidence type="ECO:0000256" key="1">
    <source>
        <dbReference type="SAM" id="MobiDB-lite"/>
    </source>
</evidence>
<dbReference type="Gene3D" id="3.30.360.10">
    <property type="entry name" value="Dihydrodipicolinate Reductase, domain 2"/>
    <property type="match status" value="1"/>
</dbReference>
<accession>A0A0S4TTP1</accession>
<sequence length="393" mass="42511">MELEAAMHDLPTAPKTYNVLVCGTRFGEHYLAALTCAERLWAARPAHLPRYRLAGLLARGSERSRALARRLGVPLFSAPDEVPAGIDIACVVVRSAIVGGDGSSLARALLERGMHVLQEHPVHPTDIVRLRELAARHGRRYHVNTFYPHLPAGQRFIDYARQSAARNRPAFVEITTSLQLLYSSLDMVCRALGGDGTFACAGPLPLDTLPGQPDAPWPFRAIQGVLCGVPFSLNLQTYLDPADPDHHSLVMHRIAIGGPEGHVLLAGSYGPVIWSHPIYAPDYARSDAQASYLLSPQAHGASRFNRQPTALTFGPARGPSLCEAVASDFPVAIHAALDELAAAGSPVHAPPWWHAHGQAWLGIMRAAGHPVMVTRPAPPPPHPDPETYLREHA</sequence>
<feature type="domain" description="Thiazolinyl imine reductase-like C-terminal" evidence="3">
    <location>
        <begin position="168"/>
        <end position="275"/>
    </location>
</feature>
<dbReference type="Pfam" id="PF21390">
    <property type="entry name" value="Irp3-like_C"/>
    <property type="match status" value="1"/>
</dbReference>
<proteinExistence type="predicted"/>